<dbReference type="KEGG" id="xcl:G4Z02_00475"/>
<dbReference type="InterPro" id="IPR017853">
    <property type="entry name" value="GH"/>
</dbReference>
<dbReference type="PANTHER" id="PTHR10357:SF179">
    <property type="entry name" value="NEUTRAL AND BASIC AMINO ACID TRANSPORT PROTEIN RBAT"/>
    <property type="match status" value="1"/>
</dbReference>
<gene>
    <name evidence="2" type="ORF">G4Z02_00475</name>
</gene>
<organism evidence="2 3">
    <name type="scientific">Candidatus Xianfuyuplasma coldseepsis</name>
    <dbReference type="NCBI Taxonomy" id="2782163"/>
    <lineage>
        <taxon>Bacteria</taxon>
        <taxon>Bacillati</taxon>
        <taxon>Mycoplasmatota</taxon>
        <taxon>Mollicutes</taxon>
        <taxon>Candidatus Izemoplasmatales</taxon>
        <taxon>Candidatus Izemoplasmataceae</taxon>
        <taxon>Candidatus Xianfuyuplasma</taxon>
    </lineage>
</organism>
<proteinExistence type="predicted"/>
<protein>
    <submittedName>
        <fullName evidence="2">Alpha-amylase</fullName>
    </submittedName>
</protein>
<dbReference type="GO" id="GO:0009313">
    <property type="term" value="P:oligosaccharide catabolic process"/>
    <property type="evidence" value="ECO:0007669"/>
    <property type="project" value="TreeGrafter"/>
</dbReference>
<dbReference type="CDD" id="cd11335">
    <property type="entry name" value="AmyAc_MTase_N"/>
    <property type="match status" value="1"/>
</dbReference>
<accession>A0A7L7KP10</accession>
<dbReference type="InterPro" id="IPR006047">
    <property type="entry name" value="GH13_cat_dom"/>
</dbReference>
<dbReference type="Proteomes" id="UP000514720">
    <property type="component" value="Chromosome"/>
</dbReference>
<dbReference type="Pfam" id="PF00128">
    <property type="entry name" value="Alpha-amylase"/>
    <property type="match status" value="1"/>
</dbReference>
<evidence type="ECO:0000313" key="3">
    <source>
        <dbReference type="Proteomes" id="UP000514720"/>
    </source>
</evidence>
<name>A0A7L7KP10_9MOLU</name>
<dbReference type="EMBL" id="CP048914">
    <property type="protein sequence ID" value="QMS84275.1"/>
    <property type="molecule type" value="Genomic_DNA"/>
</dbReference>
<dbReference type="PANTHER" id="PTHR10357">
    <property type="entry name" value="ALPHA-AMYLASE FAMILY MEMBER"/>
    <property type="match status" value="1"/>
</dbReference>
<dbReference type="SUPFAM" id="SSF51445">
    <property type="entry name" value="(Trans)glycosidases"/>
    <property type="match status" value="1"/>
</dbReference>
<sequence length="694" mass="80534">MHMATLKLEKLLQALQQTTDTTIYNYTVPDVWNCFDYNPDKLIEAPHNELMVDPYDFYASVIADYILPNKEDDKDYTNAISFGLKRPKRNYSGGDWIKESVVYSTMIRTSAAWDHDRSGKLDLYNIYHMPETGTFVKMLALLPLLQKMGVNVVYMLPISKFSLKDKKGDLGSPYGVSNFDKLDPNLKDPLVGDALTLEEEFQAFVEACHILDMRVMIDIIPRTNSVDSELIREHPEWFYWIKASEYDQYKVPHVPELGETAIPDVENLEIAYQSPDVLRHINMFQYNPKAQDESLWNKVKKSKNLAKAIEQHFDLRVAPAFSDYINDPQPPWTDVTFFRLFLDIPTETRPFVDTTDRPPYILFDTIKANMYFGDQPNMELWQKLADIVPSYQRRFGIDGARIDMGHALPKPLLDMIINKARDIDPDFCFIAEELQPKLAQKAKDNGYNMIIGNGFVMEPRVWEGKLQEFMYDSIELPLPTFACGETHDTPRLAARDGGESLAKLLTVLNMFMPNGVPFINSGQEVYETQPMNTGLDARPNELYMLDPSDPYYKKLALFDLYQFHYTNPRRWELPNILEALKPIRKKFKKQLLDKHSFMPLYAHYDNQNFIGFSYFKTTKSNKENMLFVLGNADTWHEHYIRIDIRLLRHTTNNHEMTGKLLFSTHEAPRPFTQFIDNNTLDIHLGPGEVKIVEL</sequence>
<reference evidence="2 3" key="1">
    <citation type="submission" date="2020-02" db="EMBL/GenBank/DDBJ databases">
        <authorList>
            <person name="Zheng R.K."/>
            <person name="Sun C.M."/>
        </authorList>
    </citation>
    <scope>NUCLEOTIDE SEQUENCE [LARGE SCALE GENOMIC DNA]</scope>
    <source>
        <strain evidence="3">zrk13</strain>
    </source>
</reference>
<evidence type="ECO:0000313" key="2">
    <source>
        <dbReference type="EMBL" id="QMS84275.1"/>
    </source>
</evidence>
<evidence type="ECO:0000259" key="1">
    <source>
        <dbReference type="SMART" id="SM00642"/>
    </source>
</evidence>
<keyword evidence="3" id="KW-1185">Reference proteome</keyword>
<feature type="domain" description="Glycosyl hydrolase family 13 catalytic" evidence="1">
    <location>
        <begin position="118"/>
        <end position="559"/>
    </location>
</feature>
<dbReference type="GO" id="GO:0004556">
    <property type="term" value="F:alpha-amylase activity"/>
    <property type="evidence" value="ECO:0007669"/>
    <property type="project" value="TreeGrafter"/>
</dbReference>
<dbReference type="SMART" id="SM00642">
    <property type="entry name" value="Aamy"/>
    <property type="match status" value="1"/>
</dbReference>
<dbReference type="AlphaFoldDB" id="A0A7L7KP10"/>
<dbReference type="Gene3D" id="3.20.20.80">
    <property type="entry name" value="Glycosidases"/>
    <property type="match status" value="1"/>
</dbReference>